<dbReference type="RefSeq" id="WP_043904782.1">
    <property type="nucleotide sequence ID" value="NZ_CM002692.1"/>
</dbReference>
<reference evidence="2 3" key="1">
    <citation type="journal article" date="2014" name="Appl. Microbiol. Biotechnol.">
        <title>Transformable facultative thermophile Geobacillus stearothermophilus NUB3621 as a host strain for metabolic engineering.</title>
        <authorList>
            <person name="Blanchard K."/>
            <person name="Robic S."/>
            <person name="Matsumura I."/>
        </authorList>
    </citation>
    <scope>NUCLEOTIDE SEQUENCE [LARGE SCALE GENOMIC DNA]</scope>
    <source>
        <strain evidence="2 3">NUB3621</strain>
    </source>
</reference>
<feature type="transmembrane region" description="Helical" evidence="1">
    <location>
        <begin position="32"/>
        <end position="51"/>
    </location>
</feature>
<organism evidence="2 3">
    <name type="scientific">Parageobacillus genomosp. 1</name>
    <dbReference type="NCBI Taxonomy" id="1295642"/>
    <lineage>
        <taxon>Bacteria</taxon>
        <taxon>Bacillati</taxon>
        <taxon>Bacillota</taxon>
        <taxon>Bacilli</taxon>
        <taxon>Bacillales</taxon>
        <taxon>Anoxybacillaceae</taxon>
        <taxon>Parageobacillus</taxon>
    </lineage>
</organism>
<comment type="caution">
    <text evidence="2">The sequence shown here is derived from an EMBL/GenBank/DDBJ whole genome shotgun (WGS) entry which is preliminary data.</text>
</comment>
<keyword evidence="1" id="KW-0812">Transmembrane</keyword>
<dbReference type="AlphaFoldDB" id="A0ABC9VGK7"/>
<keyword evidence="3" id="KW-1185">Reference proteome</keyword>
<evidence type="ECO:0008006" key="4">
    <source>
        <dbReference type="Google" id="ProtNLM"/>
    </source>
</evidence>
<dbReference type="Proteomes" id="UP000023566">
    <property type="component" value="Chromosome"/>
</dbReference>
<proteinExistence type="predicted"/>
<keyword evidence="1" id="KW-1133">Transmembrane helix</keyword>
<evidence type="ECO:0000313" key="2">
    <source>
        <dbReference type="EMBL" id="EZP77707.1"/>
    </source>
</evidence>
<sequence>MKQRKWTVGGLVFVGCMFLGGGLGAWLGSPGIGWLIGMVFGFFGMALTILMSEL</sequence>
<dbReference type="PROSITE" id="PS51257">
    <property type="entry name" value="PROKAR_LIPOPROTEIN"/>
    <property type="match status" value="1"/>
</dbReference>
<feature type="transmembrane region" description="Helical" evidence="1">
    <location>
        <begin position="7"/>
        <end position="26"/>
    </location>
</feature>
<dbReference type="EMBL" id="AOTZ01000004">
    <property type="protein sequence ID" value="EZP77707.1"/>
    <property type="molecule type" value="Genomic_DNA"/>
</dbReference>
<gene>
    <name evidence="2" type="ORF">H839_08749</name>
</gene>
<name>A0ABC9VGK7_9BACL</name>
<protein>
    <recommendedName>
        <fullName evidence="4">Integral membrane protein</fullName>
    </recommendedName>
</protein>
<evidence type="ECO:0000313" key="3">
    <source>
        <dbReference type="Proteomes" id="UP000023566"/>
    </source>
</evidence>
<accession>A0ABC9VGK7</accession>
<evidence type="ECO:0000256" key="1">
    <source>
        <dbReference type="SAM" id="Phobius"/>
    </source>
</evidence>
<keyword evidence="1" id="KW-0472">Membrane</keyword>